<proteinExistence type="predicted"/>
<comment type="caution">
    <text evidence="2">The sequence shown here is derived from an EMBL/GenBank/DDBJ whole genome shotgun (WGS) entry which is preliminary data.</text>
</comment>
<feature type="non-terminal residue" evidence="2">
    <location>
        <position position="97"/>
    </location>
</feature>
<dbReference type="InterPro" id="IPR026889">
    <property type="entry name" value="Zn_Tnp"/>
</dbReference>
<dbReference type="Pfam" id="PF14319">
    <property type="entry name" value="Zn_Tnp_IS91"/>
    <property type="match status" value="1"/>
</dbReference>
<dbReference type="EMBL" id="JAWPAZ010000048">
    <property type="protein sequence ID" value="MDW2637198.1"/>
    <property type="molecule type" value="Genomic_DNA"/>
</dbReference>
<sequence>FAALMAEQGKELPGYVQREFEEFLQCGRLEHGFLRVRCESCHAEHLVAFSCKRRGFCPSCGARRMAESAALLVDEVLPEQPMRQWVLSFPFQLRFLF</sequence>
<name>A0ABD5H641_9ENTR</name>
<dbReference type="Proteomes" id="UP001269984">
    <property type="component" value="Unassembled WGS sequence"/>
</dbReference>
<reference evidence="2 3" key="1">
    <citation type="submission" date="2023-10" db="EMBL/GenBank/DDBJ databases">
        <title>Fecal carriage and genetic characteristics of carbapenem-resistant Enterobacterales among healthy adults from four provinces of China.</title>
        <authorList>
            <person name="Li Y."/>
            <person name="Zhang R."/>
        </authorList>
    </citation>
    <scope>NUCLEOTIDE SEQUENCE [LARGE SCALE GENOMIC DNA]</scope>
    <source>
        <strain evidence="2 3">HN-71</strain>
    </source>
</reference>
<organism evidence="2 3">
    <name type="scientific">Citrobacter portucalensis</name>
    <dbReference type="NCBI Taxonomy" id="1639133"/>
    <lineage>
        <taxon>Bacteria</taxon>
        <taxon>Pseudomonadati</taxon>
        <taxon>Pseudomonadota</taxon>
        <taxon>Gammaproteobacteria</taxon>
        <taxon>Enterobacterales</taxon>
        <taxon>Enterobacteriaceae</taxon>
        <taxon>Citrobacter</taxon>
        <taxon>Citrobacter freundii complex</taxon>
    </lineage>
</organism>
<evidence type="ECO:0000313" key="3">
    <source>
        <dbReference type="Proteomes" id="UP001269984"/>
    </source>
</evidence>
<protein>
    <submittedName>
        <fullName evidence="2">Transposase zinc-binding domain-containing protein</fullName>
    </submittedName>
</protein>
<accession>A0ABD5H641</accession>
<dbReference type="RefSeq" id="WP_204083275.1">
    <property type="nucleotide sequence ID" value="NZ_JAWPAZ010000048.1"/>
</dbReference>
<evidence type="ECO:0000313" key="2">
    <source>
        <dbReference type="EMBL" id="MDW2637198.1"/>
    </source>
</evidence>
<feature type="non-terminal residue" evidence="2">
    <location>
        <position position="1"/>
    </location>
</feature>
<feature type="domain" description="Transposase zinc-binding" evidence="1">
    <location>
        <begin position="8"/>
        <end position="88"/>
    </location>
</feature>
<gene>
    <name evidence="2" type="ORF">RYZ90_25600</name>
</gene>
<evidence type="ECO:0000259" key="1">
    <source>
        <dbReference type="Pfam" id="PF14319"/>
    </source>
</evidence>
<dbReference type="AlphaFoldDB" id="A0ABD5H641"/>